<keyword evidence="7" id="KW-0805">Transcription regulation</keyword>
<dbReference type="FunFam" id="3.30.160.60:FF:001480">
    <property type="entry name" value="Si:cabz01071911.3"/>
    <property type="match status" value="1"/>
</dbReference>
<evidence type="ECO:0000259" key="12">
    <source>
        <dbReference type="PROSITE" id="PS50157"/>
    </source>
</evidence>
<dbReference type="SMART" id="SM00355">
    <property type="entry name" value="ZnF_C2H2"/>
    <property type="match status" value="4"/>
</dbReference>
<dbReference type="GO" id="GO:0003677">
    <property type="term" value="F:DNA binding"/>
    <property type="evidence" value="ECO:0007669"/>
    <property type="project" value="UniProtKB-KW"/>
</dbReference>
<dbReference type="Pfam" id="PF00096">
    <property type="entry name" value="zf-C2H2"/>
    <property type="match status" value="1"/>
</dbReference>
<evidence type="ECO:0000256" key="2">
    <source>
        <dbReference type="ARBA" id="ARBA00006991"/>
    </source>
</evidence>
<evidence type="ECO:0000256" key="7">
    <source>
        <dbReference type="ARBA" id="ARBA00023015"/>
    </source>
</evidence>
<dbReference type="PROSITE" id="PS50157">
    <property type="entry name" value="ZINC_FINGER_C2H2_2"/>
    <property type="match status" value="4"/>
</dbReference>
<dbReference type="PANTHER" id="PTHR24394:SF29">
    <property type="entry name" value="MYONEURIN"/>
    <property type="match status" value="1"/>
</dbReference>
<comment type="similarity">
    <text evidence="2">Belongs to the krueppel C2H2-type zinc-finger protein family.</text>
</comment>
<proteinExistence type="inferred from homology"/>
<reference evidence="13 14" key="1">
    <citation type="submission" date="2020-04" db="EMBL/GenBank/DDBJ databases">
        <authorList>
            <person name="Wallbank WR R."/>
            <person name="Pardo Diaz C."/>
            <person name="Kozak K."/>
            <person name="Martin S."/>
            <person name="Jiggins C."/>
            <person name="Moest M."/>
            <person name="Warren A I."/>
            <person name="Byers J.R.P. K."/>
            <person name="Montejo-Kovacevich G."/>
            <person name="Yen C E."/>
        </authorList>
    </citation>
    <scope>NUCLEOTIDE SEQUENCE [LARGE SCALE GENOMIC DNA]</scope>
</reference>
<evidence type="ECO:0000256" key="9">
    <source>
        <dbReference type="ARBA" id="ARBA00023163"/>
    </source>
</evidence>
<dbReference type="Gene3D" id="3.30.160.60">
    <property type="entry name" value="Classic Zinc Finger"/>
    <property type="match status" value="3"/>
</dbReference>
<evidence type="ECO:0000256" key="10">
    <source>
        <dbReference type="ARBA" id="ARBA00023242"/>
    </source>
</evidence>
<dbReference type="Pfam" id="PF12874">
    <property type="entry name" value="zf-met"/>
    <property type="match status" value="1"/>
</dbReference>
<dbReference type="Proteomes" id="UP000494256">
    <property type="component" value="Unassembled WGS sequence"/>
</dbReference>
<feature type="domain" description="C2H2-type" evidence="12">
    <location>
        <begin position="12"/>
        <end position="40"/>
    </location>
</feature>
<dbReference type="SUPFAM" id="SSF57667">
    <property type="entry name" value="beta-beta-alpha zinc fingers"/>
    <property type="match status" value="2"/>
</dbReference>
<dbReference type="GO" id="GO:0030674">
    <property type="term" value="F:protein-macromolecule adaptor activity"/>
    <property type="evidence" value="ECO:0007669"/>
    <property type="project" value="UniProtKB-ARBA"/>
</dbReference>
<evidence type="ECO:0000256" key="4">
    <source>
        <dbReference type="ARBA" id="ARBA00022737"/>
    </source>
</evidence>
<sequence>MAKEHDFYIREFKCGLCPRKFILNKFLVRHVKNQHFKEKNKACDVCGAQFFDTARLNQHKISHSDEKPFKCDACDKTFARRKTYRQHLRIHSDERNYVCKECGKAFVHFSGLAWHKQEHEKDETEKQNL</sequence>
<name>A0A8S1BEK5_ARCPL</name>
<keyword evidence="5 11" id="KW-0863">Zinc-finger</keyword>
<dbReference type="AlphaFoldDB" id="A0A8S1BEK5"/>
<evidence type="ECO:0000256" key="3">
    <source>
        <dbReference type="ARBA" id="ARBA00022723"/>
    </source>
</evidence>
<protein>
    <recommendedName>
        <fullName evidence="12">C2H2-type domain-containing protein</fullName>
    </recommendedName>
</protein>
<evidence type="ECO:0000256" key="1">
    <source>
        <dbReference type="ARBA" id="ARBA00004123"/>
    </source>
</evidence>
<dbReference type="GO" id="GO:0008270">
    <property type="term" value="F:zinc ion binding"/>
    <property type="evidence" value="ECO:0007669"/>
    <property type="project" value="UniProtKB-KW"/>
</dbReference>
<dbReference type="GO" id="GO:0005634">
    <property type="term" value="C:nucleus"/>
    <property type="evidence" value="ECO:0007669"/>
    <property type="project" value="UniProtKB-SubCell"/>
</dbReference>
<dbReference type="GO" id="GO:0000981">
    <property type="term" value="F:DNA-binding transcription factor activity, RNA polymerase II-specific"/>
    <property type="evidence" value="ECO:0007669"/>
    <property type="project" value="TreeGrafter"/>
</dbReference>
<feature type="domain" description="C2H2-type" evidence="12">
    <location>
        <begin position="69"/>
        <end position="96"/>
    </location>
</feature>
<comment type="caution">
    <text evidence="13">The sequence shown here is derived from an EMBL/GenBank/DDBJ whole genome shotgun (WGS) entry which is preliminary data.</text>
</comment>
<dbReference type="PROSITE" id="PS00028">
    <property type="entry name" value="ZINC_FINGER_C2H2_1"/>
    <property type="match status" value="4"/>
</dbReference>
<evidence type="ECO:0000256" key="6">
    <source>
        <dbReference type="ARBA" id="ARBA00022833"/>
    </source>
</evidence>
<keyword evidence="8" id="KW-0238">DNA-binding</keyword>
<feature type="domain" description="C2H2-type" evidence="12">
    <location>
        <begin position="41"/>
        <end position="68"/>
    </location>
</feature>
<comment type="subcellular location">
    <subcellularLocation>
        <location evidence="1">Nucleus</location>
    </subcellularLocation>
</comment>
<dbReference type="InterPro" id="IPR036236">
    <property type="entry name" value="Znf_C2H2_sf"/>
</dbReference>
<evidence type="ECO:0000313" key="14">
    <source>
        <dbReference type="Proteomes" id="UP000494256"/>
    </source>
</evidence>
<evidence type="ECO:0000256" key="5">
    <source>
        <dbReference type="ARBA" id="ARBA00022771"/>
    </source>
</evidence>
<keyword evidence="6" id="KW-0862">Zinc</keyword>
<organism evidence="13 14">
    <name type="scientific">Arctia plantaginis</name>
    <name type="common">Wood tiger moth</name>
    <name type="synonym">Phalaena plantaginis</name>
    <dbReference type="NCBI Taxonomy" id="874455"/>
    <lineage>
        <taxon>Eukaryota</taxon>
        <taxon>Metazoa</taxon>
        <taxon>Ecdysozoa</taxon>
        <taxon>Arthropoda</taxon>
        <taxon>Hexapoda</taxon>
        <taxon>Insecta</taxon>
        <taxon>Pterygota</taxon>
        <taxon>Neoptera</taxon>
        <taxon>Endopterygota</taxon>
        <taxon>Lepidoptera</taxon>
        <taxon>Glossata</taxon>
        <taxon>Ditrysia</taxon>
        <taxon>Noctuoidea</taxon>
        <taxon>Erebidae</taxon>
        <taxon>Arctiinae</taxon>
        <taxon>Arctia</taxon>
    </lineage>
</organism>
<evidence type="ECO:0000256" key="11">
    <source>
        <dbReference type="PROSITE-ProRule" id="PRU00042"/>
    </source>
</evidence>
<accession>A0A8S1BEK5</accession>
<evidence type="ECO:0000256" key="8">
    <source>
        <dbReference type="ARBA" id="ARBA00023125"/>
    </source>
</evidence>
<keyword evidence="3" id="KW-0479">Metal-binding</keyword>
<keyword evidence="9" id="KW-0804">Transcription</keyword>
<dbReference type="EMBL" id="CADEBD010000959">
    <property type="protein sequence ID" value="CAB3261165.1"/>
    <property type="molecule type" value="Genomic_DNA"/>
</dbReference>
<keyword evidence="10" id="KW-0539">Nucleus</keyword>
<gene>
    <name evidence="13" type="ORF">APLA_LOCUS17342</name>
</gene>
<dbReference type="InterPro" id="IPR013087">
    <property type="entry name" value="Znf_C2H2_type"/>
</dbReference>
<dbReference type="PANTHER" id="PTHR24394">
    <property type="entry name" value="ZINC FINGER PROTEIN"/>
    <property type="match status" value="1"/>
</dbReference>
<dbReference type="Pfam" id="PF13912">
    <property type="entry name" value="zf-C2H2_6"/>
    <property type="match status" value="1"/>
</dbReference>
<dbReference type="OrthoDB" id="425619at2759"/>
<dbReference type="FunFam" id="3.30.160.60:FF:000688">
    <property type="entry name" value="zinc finger protein 197 isoform X1"/>
    <property type="match status" value="1"/>
</dbReference>
<keyword evidence="4" id="KW-0677">Repeat</keyword>
<feature type="domain" description="C2H2-type" evidence="12">
    <location>
        <begin position="97"/>
        <end position="124"/>
    </location>
</feature>
<evidence type="ECO:0000313" key="13">
    <source>
        <dbReference type="EMBL" id="CAB3261165.1"/>
    </source>
</evidence>